<keyword evidence="1" id="KW-0732">Signal</keyword>
<dbReference type="NCBIfam" id="TIGR04433">
    <property type="entry name" value="UrcA_uranyl"/>
    <property type="match status" value="1"/>
</dbReference>
<dbReference type="RefSeq" id="WP_013078422.1">
    <property type="nucleotide sequence ID" value="NZ_CP027850.1"/>
</dbReference>
<evidence type="ECO:0000256" key="1">
    <source>
        <dbReference type="SAM" id="SignalP"/>
    </source>
</evidence>
<protein>
    <submittedName>
        <fullName evidence="2">UrcA family protein</fullName>
    </submittedName>
</protein>
<organism evidence="2 3">
    <name type="scientific">Caulobacter segnis</name>
    <dbReference type="NCBI Taxonomy" id="88688"/>
    <lineage>
        <taxon>Bacteria</taxon>
        <taxon>Pseudomonadati</taxon>
        <taxon>Pseudomonadota</taxon>
        <taxon>Alphaproteobacteria</taxon>
        <taxon>Caulobacterales</taxon>
        <taxon>Caulobacteraceae</taxon>
        <taxon>Caulobacter</taxon>
    </lineage>
</organism>
<dbReference type="Proteomes" id="UP000240527">
    <property type="component" value="Chromosome"/>
</dbReference>
<sequence>MSKLISRVAAIAALALAATPIIGLTAAHAAEGPAPVARIPVGDLTLSDPADARQFARRVDLAAREVCDSYGNKAIAARACVADFKSEVKDALSEKQIADLRMANRAGAKITLAFY</sequence>
<name>A0ABM6TEH6_9CAUL</name>
<evidence type="ECO:0000313" key="3">
    <source>
        <dbReference type="Proteomes" id="UP000240527"/>
    </source>
</evidence>
<feature type="chain" id="PRO_5046372296" evidence="1">
    <location>
        <begin position="30"/>
        <end position="115"/>
    </location>
</feature>
<accession>A0ABM6TEH6</accession>
<dbReference type="InterPro" id="IPR030972">
    <property type="entry name" value="UrcA_uranyl"/>
</dbReference>
<keyword evidence="3" id="KW-1185">Reference proteome</keyword>
<evidence type="ECO:0000313" key="2">
    <source>
        <dbReference type="EMBL" id="AVQ01529.1"/>
    </source>
</evidence>
<proteinExistence type="predicted"/>
<reference evidence="2 3" key="1">
    <citation type="journal article" date="2015" name="Biotechnol. Bioeng.">
        <title>Genome sequence and phenotypic characterization of Caulobacter segnis.</title>
        <authorList>
            <person name="Patel S."/>
            <person name="Fletcher B."/>
            <person name="Scott D.C."/>
            <person name="Ely B."/>
        </authorList>
    </citation>
    <scope>NUCLEOTIDE SEQUENCE [LARGE SCALE GENOMIC DNA]</scope>
    <source>
        <strain evidence="2 3">TK0059</strain>
    </source>
</reference>
<feature type="signal peptide" evidence="1">
    <location>
        <begin position="1"/>
        <end position="29"/>
    </location>
</feature>
<gene>
    <name evidence="2" type="ORF">B7G68_06460</name>
</gene>
<dbReference type="EMBL" id="CP027850">
    <property type="protein sequence ID" value="AVQ01529.1"/>
    <property type="molecule type" value="Genomic_DNA"/>
</dbReference>